<dbReference type="Proteomes" id="UP001596505">
    <property type="component" value="Unassembled WGS sequence"/>
</dbReference>
<comment type="caution">
    <text evidence="7">The sequence shown here is derived from an EMBL/GenBank/DDBJ whole genome shotgun (WGS) entry which is preliminary data.</text>
</comment>
<feature type="transmembrane region" description="Helical" evidence="5">
    <location>
        <begin position="342"/>
        <end position="360"/>
    </location>
</feature>
<evidence type="ECO:0000256" key="2">
    <source>
        <dbReference type="ARBA" id="ARBA00022692"/>
    </source>
</evidence>
<dbReference type="Gene3D" id="1.20.1740.10">
    <property type="entry name" value="Amino acid/polyamine transporter I"/>
    <property type="match status" value="1"/>
</dbReference>
<keyword evidence="4 5" id="KW-0472">Membrane</keyword>
<evidence type="ECO:0000259" key="6">
    <source>
        <dbReference type="Pfam" id="PF00324"/>
    </source>
</evidence>
<keyword evidence="2 5" id="KW-0812">Transmembrane</keyword>
<feature type="transmembrane region" description="Helical" evidence="5">
    <location>
        <begin position="203"/>
        <end position="226"/>
    </location>
</feature>
<feature type="transmembrane region" description="Helical" evidence="5">
    <location>
        <begin position="116"/>
        <end position="140"/>
    </location>
</feature>
<name>A0ABW2PUB8_9BACL</name>
<dbReference type="PANTHER" id="PTHR42770">
    <property type="entry name" value="AMINO ACID TRANSPORTER-RELATED"/>
    <property type="match status" value="1"/>
</dbReference>
<organism evidence="7 8">
    <name type="scientific">Scopulibacillus cellulosilyticus</name>
    <dbReference type="NCBI Taxonomy" id="2665665"/>
    <lineage>
        <taxon>Bacteria</taxon>
        <taxon>Bacillati</taxon>
        <taxon>Bacillota</taxon>
        <taxon>Bacilli</taxon>
        <taxon>Bacillales</taxon>
        <taxon>Sporolactobacillaceae</taxon>
        <taxon>Scopulibacillus</taxon>
    </lineage>
</organism>
<evidence type="ECO:0000313" key="8">
    <source>
        <dbReference type="Proteomes" id="UP001596505"/>
    </source>
</evidence>
<sequence length="387" mass="42427">MAGSAYTYTQKSISSHIGFLVGWMTLLDYILLPMINFLIAGNFLAEAFPAIPADIWISFLIIIVTAVNVIGIKLNTSINGMLMVYMGLVLIMFFFLSIKDVAGIGGTEALLTSKPFFSHGISFTYVLSGAALVSLSFLGFDAVTTLSEETVNPKKTIPRAIFITIFIAGTLFTAVSYFAYVVHPNYTTFHNLDTAASEVAHLIGGRIFNAMFLAGVLASAAASALASHASASRLLFVAMGRDNVLPKKVFGYVHPKFKTPMLNVLLVGLFGCSALFLNLETASSLINFGAFIAFIFVNLSVVFHYFIRNRQRNLKGIIAYLILPLLGAALTVILWVNLGFKSLSVGVTWFLCGFIYLIYLTQFFKKKPPQFDMEETQSLTIKEENIL</sequence>
<feature type="transmembrane region" description="Helical" evidence="5">
    <location>
        <begin position="261"/>
        <end position="279"/>
    </location>
</feature>
<keyword evidence="8" id="KW-1185">Reference proteome</keyword>
<feature type="transmembrane region" description="Helical" evidence="5">
    <location>
        <begin position="50"/>
        <end position="71"/>
    </location>
</feature>
<evidence type="ECO:0000256" key="5">
    <source>
        <dbReference type="SAM" id="Phobius"/>
    </source>
</evidence>
<dbReference type="EMBL" id="JBHTCO010000004">
    <property type="protein sequence ID" value="MFC7392227.1"/>
    <property type="molecule type" value="Genomic_DNA"/>
</dbReference>
<feature type="transmembrane region" description="Helical" evidence="5">
    <location>
        <begin position="78"/>
        <end position="96"/>
    </location>
</feature>
<evidence type="ECO:0000256" key="3">
    <source>
        <dbReference type="ARBA" id="ARBA00022989"/>
    </source>
</evidence>
<dbReference type="PANTHER" id="PTHR42770:SF8">
    <property type="entry name" value="PUTRESCINE IMPORTER PUUP"/>
    <property type="match status" value="1"/>
</dbReference>
<evidence type="ECO:0000256" key="1">
    <source>
        <dbReference type="ARBA" id="ARBA00004141"/>
    </source>
</evidence>
<evidence type="ECO:0000313" key="7">
    <source>
        <dbReference type="EMBL" id="MFC7392227.1"/>
    </source>
</evidence>
<reference evidence="8" key="1">
    <citation type="journal article" date="2019" name="Int. J. Syst. Evol. Microbiol.">
        <title>The Global Catalogue of Microorganisms (GCM) 10K type strain sequencing project: providing services to taxonomists for standard genome sequencing and annotation.</title>
        <authorList>
            <consortium name="The Broad Institute Genomics Platform"/>
            <consortium name="The Broad Institute Genome Sequencing Center for Infectious Disease"/>
            <person name="Wu L."/>
            <person name="Ma J."/>
        </authorList>
    </citation>
    <scope>NUCLEOTIDE SEQUENCE [LARGE SCALE GENOMIC DNA]</scope>
    <source>
        <strain evidence="8">CGMCC 1.16305</strain>
    </source>
</reference>
<protein>
    <submittedName>
        <fullName evidence="7">APC family permease</fullName>
    </submittedName>
</protein>
<feature type="transmembrane region" description="Helical" evidence="5">
    <location>
        <begin position="318"/>
        <end position="336"/>
    </location>
</feature>
<feature type="transmembrane region" description="Helical" evidence="5">
    <location>
        <begin position="160"/>
        <end position="183"/>
    </location>
</feature>
<dbReference type="RefSeq" id="WP_380964101.1">
    <property type="nucleotide sequence ID" value="NZ_JBHTCO010000004.1"/>
</dbReference>
<dbReference type="PIRSF" id="PIRSF006060">
    <property type="entry name" value="AA_transporter"/>
    <property type="match status" value="1"/>
</dbReference>
<evidence type="ECO:0000256" key="4">
    <source>
        <dbReference type="ARBA" id="ARBA00023136"/>
    </source>
</evidence>
<dbReference type="InterPro" id="IPR050367">
    <property type="entry name" value="APC_superfamily"/>
</dbReference>
<dbReference type="Pfam" id="PF00324">
    <property type="entry name" value="AA_permease"/>
    <property type="match status" value="1"/>
</dbReference>
<feature type="transmembrane region" description="Helical" evidence="5">
    <location>
        <begin position="285"/>
        <end position="306"/>
    </location>
</feature>
<dbReference type="InterPro" id="IPR004841">
    <property type="entry name" value="AA-permease/SLC12A_dom"/>
</dbReference>
<proteinExistence type="predicted"/>
<feature type="domain" description="Amino acid permease/ SLC12A" evidence="6">
    <location>
        <begin position="2"/>
        <end position="338"/>
    </location>
</feature>
<accession>A0ABW2PUB8</accession>
<feature type="transmembrane region" description="Helical" evidence="5">
    <location>
        <begin position="20"/>
        <end position="44"/>
    </location>
</feature>
<gene>
    <name evidence="7" type="ORF">ACFQRG_04460</name>
</gene>
<comment type="subcellular location">
    <subcellularLocation>
        <location evidence="1">Membrane</location>
        <topology evidence="1">Multi-pass membrane protein</topology>
    </subcellularLocation>
</comment>
<keyword evidence="3 5" id="KW-1133">Transmembrane helix</keyword>